<gene>
    <name evidence="8" type="primary">LOC110207289</name>
</gene>
<feature type="region of interest" description="Disordered" evidence="6">
    <location>
        <begin position="1"/>
        <end position="20"/>
    </location>
</feature>
<proteinExistence type="inferred from homology"/>
<evidence type="ECO:0000256" key="6">
    <source>
        <dbReference type="SAM" id="MobiDB-lite"/>
    </source>
</evidence>
<dbReference type="Gene3D" id="2.20.25.100">
    <property type="entry name" value="Zn-binding ribosomal proteins"/>
    <property type="match status" value="1"/>
</dbReference>
<dbReference type="GO" id="GO:0003735">
    <property type="term" value="F:structural constituent of ribosome"/>
    <property type="evidence" value="ECO:0007669"/>
    <property type="project" value="InterPro"/>
</dbReference>
<dbReference type="Proteomes" id="UP000515140">
    <property type="component" value="Unplaced"/>
</dbReference>
<dbReference type="KEGG" id="pcw:110207289"/>
<keyword evidence="4" id="KW-0689">Ribosomal protein</keyword>
<keyword evidence="3" id="KW-0862">Zinc</keyword>
<dbReference type="InParanoid" id="A0A6P5K5K1"/>
<organism evidence="7 8">
    <name type="scientific">Phascolarctos cinereus</name>
    <name type="common">Koala</name>
    <dbReference type="NCBI Taxonomy" id="38626"/>
    <lineage>
        <taxon>Eukaryota</taxon>
        <taxon>Metazoa</taxon>
        <taxon>Chordata</taxon>
        <taxon>Craniata</taxon>
        <taxon>Vertebrata</taxon>
        <taxon>Euteleostomi</taxon>
        <taxon>Mammalia</taxon>
        <taxon>Metatheria</taxon>
        <taxon>Diprotodontia</taxon>
        <taxon>Phascolarctidae</taxon>
        <taxon>Phascolarctos</taxon>
    </lineage>
</organism>
<evidence type="ECO:0000313" key="8">
    <source>
        <dbReference type="RefSeq" id="XP_020840580.1"/>
    </source>
</evidence>
<dbReference type="RefSeq" id="XP_020840580.1">
    <property type="nucleotide sequence ID" value="XM_020984921.1"/>
</dbReference>
<reference evidence="8" key="1">
    <citation type="submission" date="2025-08" db="UniProtKB">
        <authorList>
            <consortium name="RefSeq"/>
        </authorList>
    </citation>
    <scope>IDENTIFICATION</scope>
    <source>
        <tissue evidence="8">Spleen</tissue>
    </source>
</reference>
<keyword evidence="7" id="KW-1185">Reference proteome</keyword>
<sequence length="84" mass="9363">MPLAKDLPPPSPEEEKQKHKKKCLEQSLNSHFMDVEGPGCYKITTVFSRTQTVVLCVGCCTVLCQPTAGKARLNEGCSFRQKQH</sequence>
<dbReference type="InterPro" id="IPR000592">
    <property type="entry name" value="Ribosomal_eS27"/>
</dbReference>
<dbReference type="PANTHER" id="PTHR11594">
    <property type="entry name" value="40S RIBOSOMAL PROTEIN S27"/>
    <property type="match status" value="1"/>
</dbReference>
<evidence type="ECO:0000256" key="5">
    <source>
        <dbReference type="ARBA" id="ARBA00023274"/>
    </source>
</evidence>
<dbReference type="InterPro" id="IPR011332">
    <property type="entry name" value="Ribosomal_zn-bd"/>
</dbReference>
<accession>A0A6P5K5K1</accession>
<dbReference type="InterPro" id="IPR023407">
    <property type="entry name" value="Ribosomal_eS27_Zn-bd_dom_sf"/>
</dbReference>
<keyword evidence="5" id="KW-0687">Ribonucleoprotein</keyword>
<dbReference type="SUPFAM" id="SSF57829">
    <property type="entry name" value="Zn-binding ribosomal proteins"/>
    <property type="match status" value="1"/>
</dbReference>
<comment type="similarity">
    <text evidence="2">Belongs to the eukaryotic ribosomal protein eS27 family.</text>
</comment>
<dbReference type="FunFam" id="2.20.25.100:FF:000001">
    <property type="entry name" value="40S ribosomal protein S27"/>
    <property type="match status" value="1"/>
</dbReference>
<name>A0A6P5K5K1_PHACI</name>
<evidence type="ECO:0000256" key="4">
    <source>
        <dbReference type="ARBA" id="ARBA00022980"/>
    </source>
</evidence>
<protein>
    <submittedName>
        <fullName evidence="8">40S ribosomal protein S27-like</fullName>
    </submittedName>
</protein>
<evidence type="ECO:0000256" key="2">
    <source>
        <dbReference type="ARBA" id="ARBA00010919"/>
    </source>
</evidence>
<dbReference type="GO" id="GO:0005840">
    <property type="term" value="C:ribosome"/>
    <property type="evidence" value="ECO:0007669"/>
    <property type="project" value="UniProtKB-KW"/>
</dbReference>
<dbReference type="Pfam" id="PF01667">
    <property type="entry name" value="Ribosomal_S27e"/>
    <property type="match status" value="1"/>
</dbReference>
<evidence type="ECO:0000256" key="3">
    <source>
        <dbReference type="ARBA" id="ARBA00022833"/>
    </source>
</evidence>
<comment type="cofactor">
    <cofactor evidence="1">
        <name>Zn(2+)</name>
        <dbReference type="ChEBI" id="CHEBI:29105"/>
    </cofactor>
</comment>
<evidence type="ECO:0000256" key="1">
    <source>
        <dbReference type="ARBA" id="ARBA00001947"/>
    </source>
</evidence>
<evidence type="ECO:0000313" key="7">
    <source>
        <dbReference type="Proteomes" id="UP000515140"/>
    </source>
</evidence>
<dbReference type="AlphaFoldDB" id="A0A6P5K5K1"/>
<dbReference type="GO" id="GO:0006412">
    <property type="term" value="P:translation"/>
    <property type="evidence" value="ECO:0007669"/>
    <property type="project" value="InterPro"/>
</dbReference>
<dbReference type="GeneID" id="110207289"/>
<dbReference type="GO" id="GO:1990904">
    <property type="term" value="C:ribonucleoprotein complex"/>
    <property type="evidence" value="ECO:0007669"/>
    <property type="project" value="UniProtKB-KW"/>
</dbReference>